<gene>
    <name evidence="1" type="ORF">GM31_11370</name>
</gene>
<evidence type="ECO:0000313" key="2">
    <source>
        <dbReference type="Proteomes" id="UP000037393"/>
    </source>
</evidence>
<comment type="caution">
    <text evidence="1">The sequence shown here is derived from an EMBL/GenBank/DDBJ whole genome shotgun (WGS) entry which is preliminary data.</text>
</comment>
<sequence length="103" mass="10774">MAWGIQTWDASGNPNNYGLVPVSVVGFFSVTSGQQSGSAIYTVPAGFVIEVLQVCSDTTYTTKRRRVTVSGGTITIVAASDTDFGANTFPAIAGFVIAYLRAS</sequence>
<keyword evidence="2" id="KW-1185">Reference proteome</keyword>
<dbReference type="AlphaFoldDB" id="A0A0L0GHL7"/>
<dbReference type="Proteomes" id="UP000037393">
    <property type="component" value="Unassembled WGS sequence"/>
</dbReference>
<name>A0A0L0GHL7_9ENTR</name>
<proteinExistence type="predicted"/>
<dbReference type="RefSeq" id="WP_049858311.1">
    <property type="nucleotide sequence ID" value="NZ_JNGI01000184.1"/>
</dbReference>
<dbReference type="EMBL" id="JNGI01000184">
    <property type="protein sequence ID" value="KNC88311.1"/>
    <property type="molecule type" value="Genomic_DNA"/>
</dbReference>
<evidence type="ECO:0000313" key="1">
    <source>
        <dbReference type="EMBL" id="KNC88311.1"/>
    </source>
</evidence>
<dbReference type="PATRIC" id="fig|379893.4.peg.2314"/>
<dbReference type="OrthoDB" id="6445206at2"/>
<protein>
    <submittedName>
        <fullName evidence="1">Uncharacterized protein</fullName>
    </submittedName>
</protein>
<organism evidence="1 2">
    <name type="scientific">Trabulsiella odontotermitis</name>
    <dbReference type="NCBI Taxonomy" id="379893"/>
    <lineage>
        <taxon>Bacteria</taxon>
        <taxon>Pseudomonadati</taxon>
        <taxon>Pseudomonadota</taxon>
        <taxon>Gammaproteobacteria</taxon>
        <taxon>Enterobacterales</taxon>
        <taxon>Enterobacteriaceae</taxon>
        <taxon>Trabulsiella</taxon>
    </lineage>
</organism>
<accession>A0A0L0GHL7</accession>
<reference evidence="1 2" key="1">
    <citation type="journal article" date="2015" name="Appl. Environ. Microbiol.">
        <title>The Enterobacterium Trabulsiella odontotermitis Presents Novel Adaptations Related to Its Association with Fungus-Growing Termites.</title>
        <authorList>
            <person name="Sapountzis P."/>
            <person name="Gruntjes T."/>
            <person name="Otani S."/>
            <person name="Estevez J."/>
            <person name="da Costa R.R."/>
            <person name="Plunkett G.3rd."/>
            <person name="Perna N.T."/>
            <person name="Poulsen M."/>
        </authorList>
    </citation>
    <scope>NUCLEOTIDE SEQUENCE [LARGE SCALE GENOMIC DNA]</scope>
    <source>
        <strain evidence="1 2">12</strain>
    </source>
</reference>